<dbReference type="InterPro" id="IPR035897">
    <property type="entry name" value="Toll_tir_struct_dom_sf"/>
</dbReference>
<dbReference type="Gene3D" id="3.30.565.40">
    <property type="entry name" value="Fervidobacterium nodosum Rt17-B1 like"/>
    <property type="match status" value="1"/>
</dbReference>
<gene>
    <name evidence="2" type="ORF">IDJ77_16345</name>
</gene>
<evidence type="ECO:0000313" key="2">
    <source>
        <dbReference type="EMBL" id="MBD1365385.1"/>
    </source>
</evidence>
<reference evidence="2 3" key="1">
    <citation type="submission" date="2020-09" db="EMBL/GenBank/DDBJ databases">
        <title>Novel species of Mucilaginibacter isolated from a glacier on the Tibetan Plateau.</title>
        <authorList>
            <person name="Liu Q."/>
            <person name="Xin Y.-H."/>
        </authorList>
    </citation>
    <scope>NUCLEOTIDE SEQUENCE [LARGE SCALE GENOMIC DNA]</scope>
    <source>
        <strain evidence="2 3">ZT4R22</strain>
    </source>
</reference>
<feature type="domain" description="TIR" evidence="1">
    <location>
        <begin position="1"/>
        <end position="133"/>
    </location>
</feature>
<dbReference type="PROSITE" id="PS50104">
    <property type="entry name" value="TIR"/>
    <property type="match status" value="1"/>
</dbReference>
<name>A0ABR7WSW6_9SPHI</name>
<dbReference type="InterPro" id="IPR000157">
    <property type="entry name" value="TIR_dom"/>
</dbReference>
<protein>
    <submittedName>
        <fullName evidence="2">TIR domain-containing protein</fullName>
    </submittedName>
</protein>
<dbReference type="Gene3D" id="3.40.50.10140">
    <property type="entry name" value="Toll/interleukin-1 receptor homology (TIR) domain"/>
    <property type="match status" value="1"/>
</dbReference>
<evidence type="ECO:0000313" key="3">
    <source>
        <dbReference type="Proteomes" id="UP000606600"/>
    </source>
</evidence>
<dbReference type="RefSeq" id="WP_191190045.1">
    <property type="nucleotide sequence ID" value="NZ_JACWMY010000008.1"/>
</dbReference>
<sequence>MYRKVFISYAKEDIRFANELYDHLNTKKYDPWLDKNKLLPGDNWDVAIKNALREADFIILLLSSRSVSKRGYVQREYKLALQHWEAKLESDIYIIPVLIDDCKVPESLTRFQWIKYDNSNTYEAILKALDVQRNIYLKDAYHTDLTDAHYTKSLPLDLYIPLNIESSVEFPQFPQNPLFNAEYVNAFIQHDIMEQMSYYASFMSDEDYYRELPEHLREHLYFSSNYEIHYISSKYLSLILFVSAYWGGPHPNHRIVTKNFSFRPVKKLSLKDVVKFDDIKDFIADSFTRYTNEYLHNEDEGHLVNRIKEEFEQWGATDMDFVFNADLLTLMSNNMLPHAFQGAANIEIPLKDVELLIAP</sequence>
<dbReference type="Pfam" id="PF13676">
    <property type="entry name" value="TIR_2"/>
    <property type="match status" value="1"/>
</dbReference>
<accession>A0ABR7WSW6</accession>
<dbReference type="Proteomes" id="UP000606600">
    <property type="component" value="Unassembled WGS sequence"/>
</dbReference>
<keyword evidence="3" id="KW-1185">Reference proteome</keyword>
<dbReference type="SUPFAM" id="SSF52200">
    <property type="entry name" value="Toll/Interleukin receptor TIR domain"/>
    <property type="match status" value="1"/>
</dbReference>
<evidence type="ECO:0000259" key="1">
    <source>
        <dbReference type="PROSITE" id="PS50104"/>
    </source>
</evidence>
<organism evidence="2 3">
    <name type="scientific">Mucilaginibacter pankratovii</name>
    <dbReference type="NCBI Taxonomy" id="2772110"/>
    <lineage>
        <taxon>Bacteria</taxon>
        <taxon>Pseudomonadati</taxon>
        <taxon>Bacteroidota</taxon>
        <taxon>Sphingobacteriia</taxon>
        <taxon>Sphingobacteriales</taxon>
        <taxon>Sphingobacteriaceae</taxon>
        <taxon>Mucilaginibacter</taxon>
    </lineage>
</organism>
<proteinExistence type="predicted"/>
<comment type="caution">
    <text evidence="2">The sequence shown here is derived from an EMBL/GenBank/DDBJ whole genome shotgun (WGS) entry which is preliminary data.</text>
</comment>
<dbReference type="EMBL" id="JACWMY010000008">
    <property type="protein sequence ID" value="MBD1365385.1"/>
    <property type="molecule type" value="Genomic_DNA"/>
</dbReference>